<gene>
    <name evidence="1" type="ORF">RPERSI_LOCUS22129</name>
</gene>
<reference evidence="1" key="1">
    <citation type="submission" date="2021-06" db="EMBL/GenBank/DDBJ databases">
        <authorList>
            <person name="Kallberg Y."/>
            <person name="Tangrot J."/>
            <person name="Rosling A."/>
        </authorList>
    </citation>
    <scope>NUCLEOTIDE SEQUENCE</scope>
    <source>
        <strain evidence="1">MA461A</strain>
    </source>
</reference>
<name>A0ACA9RQQ2_9GLOM</name>
<sequence>ISSFPNIMLQESFTAEVTESISTTNEVTESISNLVPASSTITQGIRQPLGNLIEVSNPEYHKPRGRPLKRLKSAVEEDSTSVNKSENTVLKTCGYCSGKGHNIRSCKKYKFDM</sequence>
<dbReference type="Proteomes" id="UP000789920">
    <property type="component" value="Unassembled WGS sequence"/>
</dbReference>
<accession>A0ACA9RQQ2</accession>
<feature type="non-terminal residue" evidence="1">
    <location>
        <position position="1"/>
    </location>
</feature>
<proteinExistence type="predicted"/>
<evidence type="ECO:0000313" key="1">
    <source>
        <dbReference type="EMBL" id="CAG8806320.1"/>
    </source>
</evidence>
<organism evidence="1 2">
    <name type="scientific">Racocetra persica</name>
    <dbReference type="NCBI Taxonomy" id="160502"/>
    <lineage>
        <taxon>Eukaryota</taxon>
        <taxon>Fungi</taxon>
        <taxon>Fungi incertae sedis</taxon>
        <taxon>Mucoromycota</taxon>
        <taxon>Glomeromycotina</taxon>
        <taxon>Glomeromycetes</taxon>
        <taxon>Diversisporales</taxon>
        <taxon>Gigasporaceae</taxon>
        <taxon>Racocetra</taxon>
    </lineage>
</organism>
<dbReference type="EMBL" id="CAJVQC010066339">
    <property type="protein sequence ID" value="CAG8806320.1"/>
    <property type="molecule type" value="Genomic_DNA"/>
</dbReference>
<keyword evidence="2" id="KW-1185">Reference proteome</keyword>
<evidence type="ECO:0000313" key="2">
    <source>
        <dbReference type="Proteomes" id="UP000789920"/>
    </source>
</evidence>
<comment type="caution">
    <text evidence="1">The sequence shown here is derived from an EMBL/GenBank/DDBJ whole genome shotgun (WGS) entry which is preliminary data.</text>
</comment>
<protein>
    <submittedName>
        <fullName evidence="1">20788_t:CDS:1</fullName>
    </submittedName>
</protein>
<feature type="non-terminal residue" evidence="1">
    <location>
        <position position="113"/>
    </location>
</feature>